<evidence type="ECO:0000313" key="2">
    <source>
        <dbReference type="Proteomes" id="UP000027442"/>
    </source>
</evidence>
<dbReference type="Proteomes" id="UP000027442">
    <property type="component" value="Unassembled WGS sequence"/>
</dbReference>
<gene>
    <name evidence="1" type="ORF">HMPREF1991_00813</name>
</gene>
<comment type="caution">
    <text evidence="1">The sequence shown here is derived from an EMBL/GenBank/DDBJ whole genome shotgun (WGS) entry which is preliminary data.</text>
</comment>
<dbReference type="PATRIC" id="fig|1122985.7.peg.840"/>
<accession>A0A069QK88</accession>
<name>A0A069QK88_HOYLO</name>
<dbReference type="AlphaFoldDB" id="A0A069QK88"/>
<dbReference type="HOGENOM" id="CLU_3220136_0_0_10"/>
<keyword evidence="2" id="KW-1185">Reference proteome</keyword>
<proteinExistence type="predicted"/>
<evidence type="ECO:0000313" key="1">
    <source>
        <dbReference type="EMBL" id="KDR53087.1"/>
    </source>
</evidence>
<protein>
    <submittedName>
        <fullName evidence="1">Uncharacterized protein</fullName>
    </submittedName>
</protein>
<reference evidence="1 2" key="1">
    <citation type="submission" date="2013-08" db="EMBL/GenBank/DDBJ databases">
        <authorList>
            <person name="Weinstock G."/>
            <person name="Sodergren E."/>
            <person name="Wylie T."/>
            <person name="Fulton L."/>
            <person name="Fulton R."/>
            <person name="Fronick C."/>
            <person name="O'Laughlin M."/>
            <person name="Godfrey J."/>
            <person name="Miner T."/>
            <person name="Herter B."/>
            <person name="Appelbaum E."/>
            <person name="Cordes M."/>
            <person name="Lek S."/>
            <person name="Wollam A."/>
            <person name="Pepin K.H."/>
            <person name="Palsikar V.B."/>
            <person name="Mitreva M."/>
            <person name="Wilson R.K."/>
        </authorList>
    </citation>
    <scope>NUCLEOTIDE SEQUENCE [LARGE SCALE GENOMIC DNA]</scope>
    <source>
        <strain evidence="1 2">ATCC 15930</strain>
    </source>
</reference>
<sequence length="44" mass="4958">MVEVVGCIGYLSLWRQTLHAGVTKVREMWGLHGIAQTLDEDESK</sequence>
<dbReference type="EMBL" id="JNGW01000030">
    <property type="protein sequence ID" value="KDR53087.1"/>
    <property type="molecule type" value="Genomic_DNA"/>
</dbReference>
<organism evidence="1 2">
    <name type="scientific">Hoylesella loescheii DSM 19665 = JCM 12249 = ATCC 15930</name>
    <dbReference type="NCBI Taxonomy" id="1122985"/>
    <lineage>
        <taxon>Bacteria</taxon>
        <taxon>Pseudomonadati</taxon>
        <taxon>Bacteroidota</taxon>
        <taxon>Bacteroidia</taxon>
        <taxon>Bacteroidales</taxon>
        <taxon>Prevotellaceae</taxon>
        <taxon>Hoylesella</taxon>
    </lineage>
</organism>